<reference evidence="1" key="2">
    <citation type="journal article" date="2021" name="PeerJ">
        <title>Extensive microbial diversity within the chicken gut microbiome revealed by metagenomics and culture.</title>
        <authorList>
            <person name="Gilroy R."/>
            <person name="Ravi A."/>
            <person name="Getino M."/>
            <person name="Pursley I."/>
            <person name="Horton D.L."/>
            <person name="Alikhan N.F."/>
            <person name="Baker D."/>
            <person name="Gharbi K."/>
            <person name="Hall N."/>
            <person name="Watson M."/>
            <person name="Adriaenssens E.M."/>
            <person name="Foster-Nyarko E."/>
            <person name="Jarju S."/>
            <person name="Secka A."/>
            <person name="Antonio M."/>
            <person name="Oren A."/>
            <person name="Chaudhuri R.R."/>
            <person name="La Ragione R."/>
            <person name="Hildebrand F."/>
            <person name="Pallen M.J."/>
        </authorList>
    </citation>
    <scope>NUCLEOTIDE SEQUENCE</scope>
    <source>
        <strain evidence="1">CHK123-3438</strain>
    </source>
</reference>
<evidence type="ECO:0000313" key="1">
    <source>
        <dbReference type="EMBL" id="HIT41001.1"/>
    </source>
</evidence>
<gene>
    <name evidence="1" type="ORF">IAB60_02690</name>
</gene>
<reference evidence="1" key="1">
    <citation type="submission" date="2020-10" db="EMBL/GenBank/DDBJ databases">
        <authorList>
            <person name="Gilroy R."/>
        </authorList>
    </citation>
    <scope>NUCLEOTIDE SEQUENCE</scope>
    <source>
        <strain evidence="1">CHK123-3438</strain>
    </source>
</reference>
<proteinExistence type="predicted"/>
<dbReference type="SUPFAM" id="SSF55021">
    <property type="entry name" value="ACT-like"/>
    <property type="match status" value="1"/>
</dbReference>
<dbReference type="InterPro" id="IPR023860">
    <property type="entry name" value="FeFe-hyd_TM1266"/>
</dbReference>
<dbReference type="EMBL" id="DVKS01000046">
    <property type="protein sequence ID" value="HIT41001.1"/>
    <property type="molecule type" value="Genomic_DNA"/>
</dbReference>
<dbReference type="InterPro" id="IPR045865">
    <property type="entry name" value="ACT-like_dom_sf"/>
</dbReference>
<dbReference type="Proteomes" id="UP000886860">
    <property type="component" value="Unassembled WGS sequence"/>
</dbReference>
<sequence>MRAYFVHPAAPGGLIFEFPGAFFCPFRLPPGSPKERKVALEESSTRIAVIGIIIEDRRQAEKINALLHQYGSYVIGRMGLPYEKKQVNIISVVLDAPMDVISALSGKLGRLPGVSSKALYSKASGTPGTNREGDAG</sequence>
<dbReference type="Gene3D" id="3.30.70.1150">
    <property type="entry name" value="ACT-like. Chain A, domain 2"/>
    <property type="match status" value="1"/>
</dbReference>
<accession>A0A9D1GHL9</accession>
<evidence type="ECO:0000313" key="2">
    <source>
        <dbReference type="Proteomes" id="UP000886860"/>
    </source>
</evidence>
<organism evidence="1 2">
    <name type="scientific">Candidatus Caccovicinus merdipullorum</name>
    <dbReference type="NCBI Taxonomy" id="2840724"/>
    <lineage>
        <taxon>Bacteria</taxon>
        <taxon>Bacillati</taxon>
        <taxon>Bacillota</taxon>
        <taxon>Clostridia</taxon>
        <taxon>Eubacteriales</taxon>
        <taxon>Candidatus Caccovicinus</taxon>
    </lineage>
</organism>
<evidence type="ECO:0008006" key="3">
    <source>
        <dbReference type="Google" id="ProtNLM"/>
    </source>
</evidence>
<protein>
    <recommendedName>
        <fullName evidence="3">Iron-only hydrogenase system regulator</fullName>
    </recommendedName>
</protein>
<comment type="caution">
    <text evidence="1">The sequence shown here is derived from an EMBL/GenBank/DDBJ whole genome shotgun (WGS) entry which is preliminary data.</text>
</comment>
<dbReference type="NCBIfam" id="TIGR03959">
    <property type="entry name" value="hyd_TM1266"/>
    <property type="match status" value="1"/>
</dbReference>
<dbReference type="AlphaFoldDB" id="A0A9D1GHL9"/>
<dbReference type="InterPro" id="IPR027271">
    <property type="entry name" value="Acetolactate_synth/TF_NikR_C"/>
</dbReference>
<name>A0A9D1GHL9_9FIRM</name>
<dbReference type="Pfam" id="PF21699">
    <property type="entry name" value="TM1266-like"/>
    <property type="match status" value="1"/>
</dbReference>